<keyword evidence="8" id="KW-1185">Reference proteome</keyword>
<comment type="subcellular location">
    <subcellularLocation>
        <location evidence="1">Membrane</location>
        <topology evidence="1">Multi-pass membrane protein</topology>
    </subcellularLocation>
</comment>
<dbReference type="EMBL" id="BAABFB010000046">
    <property type="protein sequence ID" value="GAA4481089.1"/>
    <property type="molecule type" value="Genomic_DNA"/>
</dbReference>
<keyword evidence="4 5" id="KW-0472">Membrane</keyword>
<evidence type="ECO:0000313" key="7">
    <source>
        <dbReference type="EMBL" id="GAA4481089.1"/>
    </source>
</evidence>
<evidence type="ECO:0000256" key="2">
    <source>
        <dbReference type="ARBA" id="ARBA00022692"/>
    </source>
</evidence>
<protein>
    <recommendedName>
        <fullName evidence="6">GtrA/DPMS transmembrane domain-containing protein</fullName>
    </recommendedName>
</protein>
<dbReference type="Pfam" id="PF04138">
    <property type="entry name" value="GtrA_DPMS_TM"/>
    <property type="match status" value="1"/>
</dbReference>
<dbReference type="Proteomes" id="UP001501183">
    <property type="component" value="Unassembled WGS sequence"/>
</dbReference>
<reference evidence="8" key="1">
    <citation type="journal article" date="2019" name="Int. J. Syst. Evol. Microbiol.">
        <title>The Global Catalogue of Microorganisms (GCM) 10K type strain sequencing project: providing services to taxonomists for standard genome sequencing and annotation.</title>
        <authorList>
            <consortium name="The Broad Institute Genomics Platform"/>
            <consortium name="The Broad Institute Genome Sequencing Center for Infectious Disease"/>
            <person name="Wu L."/>
            <person name="Ma J."/>
        </authorList>
    </citation>
    <scope>NUCLEOTIDE SEQUENCE [LARGE SCALE GENOMIC DNA]</scope>
    <source>
        <strain evidence="8">JCM 32206</strain>
    </source>
</reference>
<name>A0ABP8P6G4_9NOCA</name>
<evidence type="ECO:0000256" key="3">
    <source>
        <dbReference type="ARBA" id="ARBA00022989"/>
    </source>
</evidence>
<evidence type="ECO:0000259" key="6">
    <source>
        <dbReference type="Pfam" id="PF04138"/>
    </source>
</evidence>
<evidence type="ECO:0000256" key="1">
    <source>
        <dbReference type="ARBA" id="ARBA00004141"/>
    </source>
</evidence>
<dbReference type="InterPro" id="IPR007267">
    <property type="entry name" value="GtrA_DPMS_TM"/>
</dbReference>
<organism evidence="7 8">
    <name type="scientific">Rhodococcus olei</name>
    <dbReference type="NCBI Taxonomy" id="2161675"/>
    <lineage>
        <taxon>Bacteria</taxon>
        <taxon>Bacillati</taxon>
        <taxon>Actinomycetota</taxon>
        <taxon>Actinomycetes</taxon>
        <taxon>Mycobacteriales</taxon>
        <taxon>Nocardiaceae</taxon>
        <taxon>Rhodococcus</taxon>
    </lineage>
</organism>
<feature type="domain" description="GtrA/DPMS transmembrane" evidence="6">
    <location>
        <begin position="30"/>
        <end position="147"/>
    </location>
</feature>
<evidence type="ECO:0000256" key="4">
    <source>
        <dbReference type="ARBA" id="ARBA00023136"/>
    </source>
</evidence>
<evidence type="ECO:0000256" key="5">
    <source>
        <dbReference type="SAM" id="Phobius"/>
    </source>
</evidence>
<feature type="transmembrane region" description="Helical" evidence="5">
    <location>
        <begin position="84"/>
        <end position="109"/>
    </location>
</feature>
<dbReference type="RefSeq" id="WP_345345993.1">
    <property type="nucleotide sequence ID" value="NZ_BAABFB010000046.1"/>
</dbReference>
<proteinExistence type="predicted"/>
<keyword evidence="3 5" id="KW-1133">Transmembrane helix</keyword>
<feature type="transmembrane region" description="Helical" evidence="5">
    <location>
        <begin position="40"/>
        <end position="63"/>
    </location>
</feature>
<gene>
    <name evidence="7" type="ORF">GCM10023094_28680</name>
</gene>
<sequence>MTVQFHDDLVPATPPLQGGRADGVLAQLARFTLVGTSSNVLYAFAFLVLDVYGSFLANLVGVVTSTMLANELHRRLTFLAADRVHWFVAQWEGGALAVIGLAVSSAALALLHRAFPGADGIVQVALVIAVSAVAGGIRFLLLRGWVFAHSDPAA</sequence>
<evidence type="ECO:0000313" key="8">
    <source>
        <dbReference type="Proteomes" id="UP001501183"/>
    </source>
</evidence>
<keyword evidence="2 5" id="KW-0812">Transmembrane</keyword>
<comment type="caution">
    <text evidence="7">The sequence shown here is derived from an EMBL/GenBank/DDBJ whole genome shotgun (WGS) entry which is preliminary data.</text>
</comment>
<feature type="transmembrane region" description="Helical" evidence="5">
    <location>
        <begin position="121"/>
        <end position="141"/>
    </location>
</feature>
<accession>A0ABP8P6G4</accession>